<dbReference type="EMBL" id="KR029596">
    <property type="protein sequence ID" value="AKH47663.1"/>
    <property type="molecule type" value="Genomic_DNA"/>
</dbReference>
<reference evidence="2" key="1">
    <citation type="journal article" date="2015" name="Front. Microbiol.">
        <title>Combining genomic sequencing methods to explore viral diversity and reveal potential virus-host interactions.</title>
        <authorList>
            <person name="Chow C.E."/>
            <person name="Winget D.M."/>
            <person name="White R.A.III."/>
            <person name="Hallam S.J."/>
            <person name="Suttle C.A."/>
        </authorList>
    </citation>
    <scope>NUCLEOTIDE SEQUENCE</scope>
    <source>
        <strain evidence="2">Oxic1_1</strain>
    </source>
</reference>
<reference evidence="2" key="2">
    <citation type="submission" date="2015-03" db="EMBL/GenBank/DDBJ databases">
        <authorList>
            <person name="Chow C.-E.T."/>
            <person name="Winget D.M."/>
            <person name="White R.A.III."/>
            <person name="Hallam S.J."/>
            <person name="Suttle C.A."/>
        </authorList>
    </citation>
    <scope>NUCLEOTIDE SEQUENCE</scope>
    <source>
        <strain evidence="2">Oxic1_1</strain>
    </source>
</reference>
<name>A0A0F7L7Y8_9VIRU</name>
<proteinExistence type="predicted"/>
<sequence length="81" mass="9190">MAGDGGEPLHTLSQRRKPERPRYRARNEGSLLQRGCLGELISPPPRWTLAEEAVDDGFHGLFFISPGRTQVTRPWYPSCRN</sequence>
<accession>A0A0F7L7Y8</accession>
<evidence type="ECO:0000313" key="2">
    <source>
        <dbReference type="EMBL" id="AKH47663.1"/>
    </source>
</evidence>
<feature type="region of interest" description="Disordered" evidence="1">
    <location>
        <begin position="1"/>
        <end position="28"/>
    </location>
</feature>
<evidence type="ECO:0000256" key="1">
    <source>
        <dbReference type="SAM" id="MobiDB-lite"/>
    </source>
</evidence>
<organism evidence="2">
    <name type="scientific">uncultured marine virus</name>
    <dbReference type="NCBI Taxonomy" id="186617"/>
    <lineage>
        <taxon>Viruses</taxon>
        <taxon>environmental samples</taxon>
    </lineage>
</organism>
<protein>
    <submittedName>
        <fullName evidence="2">Uncharacterized protein</fullName>
    </submittedName>
</protein>